<sequence>MDSIRNNRIYKFFKNQAYDRTGRYAIRIQFLLIIRFFFLGSLLLFLFNFIPLVLMNNLVWSSDYYNVTFHEIMQSVIHVLWFGVEIVSMHYARKERKFAKEEKAYADSIDSELHLKRTTFLVSVGPPTISANSYYSTERNNSHFNSYCSSVYNESFDYEGFYVPPMPHHPYHLETISSSTSSSSSQQYLLSSAKQPHRTATIPTPITTTTSVPIINTTDVANTNVDNIGTGAS</sequence>
<dbReference type="InParanoid" id="D3BGF2"/>
<accession>D3BGF2</accession>
<dbReference type="AlphaFoldDB" id="D3BGF2"/>
<keyword evidence="4" id="KW-1185">Reference proteome</keyword>
<dbReference type="RefSeq" id="XP_020431673.1">
    <property type="nucleotide sequence ID" value="XM_020578438.1"/>
</dbReference>
<evidence type="ECO:0000256" key="1">
    <source>
        <dbReference type="SAM" id="MobiDB-lite"/>
    </source>
</evidence>
<keyword evidence="2" id="KW-1133">Transmembrane helix</keyword>
<feature type="transmembrane region" description="Helical" evidence="2">
    <location>
        <begin position="30"/>
        <end position="52"/>
    </location>
</feature>
<protein>
    <submittedName>
        <fullName evidence="3">Uncharacterized protein</fullName>
    </submittedName>
</protein>
<feature type="transmembrane region" description="Helical" evidence="2">
    <location>
        <begin position="72"/>
        <end position="92"/>
    </location>
</feature>
<evidence type="ECO:0000313" key="3">
    <source>
        <dbReference type="EMBL" id="EFA79552.1"/>
    </source>
</evidence>
<dbReference type="GeneID" id="31363084"/>
<dbReference type="EMBL" id="ADBJ01000034">
    <property type="protein sequence ID" value="EFA79552.1"/>
    <property type="molecule type" value="Genomic_DNA"/>
</dbReference>
<evidence type="ECO:0000313" key="4">
    <source>
        <dbReference type="Proteomes" id="UP000001396"/>
    </source>
</evidence>
<organism evidence="3 4">
    <name type="scientific">Heterostelium pallidum (strain ATCC 26659 / Pp 5 / PN500)</name>
    <name type="common">Cellular slime mold</name>
    <name type="synonym">Polysphondylium pallidum</name>
    <dbReference type="NCBI Taxonomy" id="670386"/>
    <lineage>
        <taxon>Eukaryota</taxon>
        <taxon>Amoebozoa</taxon>
        <taxon>Evosea</taxon>
        <taxon>Eumycetozoa</taxon>
        <taxon>Dictyostelia</taxon>
        <taxon>Acytosteliales</taxon>
        <taxon>Acytosteliaceae</taxon>
        <taxon>Heterostelium</taxon>
    </lineage>
</organism>
<gene>
    <name evidence="3" type="ORF">PPL_07603</name>
</gene>
<keyword evidence="2" id="KW-0472">Membrane</keyword>
<proteinExistence type="predicted"/>
<evidence type="ECO:0000256" key="2">
    <source>
        <dbReference type="SAM" id="Phobius"/>
    </source>
</evidence>
<feature type="region of interest" description="Disordered" evidence="1">
    <location>
        <begin position="184"/>
        <end position="205"/>
    </location>
</feature>
<comment type="caution">
    <text evidence="3">The sequence shown here is derived from an EMBL/GenBank/DDBJ whole genome shotgun (WGS) entry which is preliminary data.</text>
</comment>
<keyword evidence="2" id="KW-0812">Transmembrane</keyword>
<dbReference type="Proteomes" id="UP000001396">
    <property type="component" value="Unassembled WGS sequence"/>
</dbReference>
<name>D3BGF2_HETP5</name>
<reference evidence="3 4" key="1">
    <citation type="journal article" date="2011" name="Genome Res.">
        <title>Phylogeny-wide analysis of social amoeba genomes highlights ancient origins for complex intercellular communication.</title>
        <authorList>
            <person name="Heidel A.J."/>
            <person name="Lawal H.M."/>
            <person name="Felder M."/>
            <person name="Schilde C."/>
            <person name="Helps N.R."/>
            <person name="Tunggal B."/>
            <person name="Rivero F."/>
            <person name="John U."/>
            <person name="Schleicher M."/>
            <person name="Eichinger L."/>
            <person name="Platzer M."/>
            <person name="Noegel A.A."/>
            <person name="Schaap P."/>
            <person name="Gloeckner G."/>
        </authorList>
    </citation>
    <scope>NUCLEOTIDE SEQUENCE [LARGE SCALE GENOMIC DNA]</scope>
    <source>
        <strain evidence="4">ATCC 26659 / Pp 5 / PN500</strain>
    </source>
</reference>